<dbReference type="Proteomes" id="UP000001338">
    <property type="component" value="Unassembled WGS sequence"/>
</dbReference>
<reference evidence="1 2" key="1">
    <citation type="submission" date="2012-10" db="EMBL/GenBank/DDBJ databases">
        <authorList>
            <person name="Harkins D.M."/>
            <person name="Durkin A.S."/>
            <person name="Brinkac L.M."/>
            <person name="Haft D.H."/>
            <person name="Selengut J.D."/>
            <person name="Sanka R."/>
            <person name="DePew J."/>
            <person name="Purushe J."/>
            <person name="Whelen A.C."/>
            <person name="Vinetz J.M."/>
            <person name="Sutton G.G."/>
            <person name="Nierman W.C."/>
            <person name="Fouts D.E."/>
        </authorList>
    </citation>
    <scope>NUCLEOTIDE SEQUENCE [LARGE SCALE GENOMIC DNA]</scope>
    <source>
        <strain evidence="1 2">2006001853</strain>
    </source>
</reference>
<evidence type="ECO:0000313" key="1">
    <source>
        <dbReference type="EMBL" id="EKR63620.1"/>
    </source>
</evidence>
<accession>A0A828YZH9</accession>
<gene>
    <name evidence="1" type="ORF">LEP1GSC036_4180</name>
</gene>
<evidence type="ECO:0000313" key="2">
    <source>
        <dbReference type="Proteomes" id="UP000001338"/>
    </source>
</evidence>
<dbReference type="AlphaFoldDB" id="A0A828YZH9"/>
<protein>
    <submittedName>
        <fullName evidence="1">Uncharacterized protein</fullName>
    </submittedName>
</protein>
<organism evidence="1 2">
    <name type="scientific">Leptospira weilii str. 2006001853</name>
    <dbReference type="NCBI Taxonomy" id="1001589"/>
    <lineage>
        <taxon>Bacteria</taxon>
        <taxon>Pseudomonadati</taxon>
        <taxon>Spirochaetota</taxon>
        <taxon>Spirochaetia</taxon>
        <taxon>Leptospirales</taxon>
        <taxon>Leptospiraceae</taxon>
        <taxon>Leptospira</taxon>
    </lineage>
</organism>
<dbReference type="EMBL" id="AFLV02000058">
    <property type="protein sequence ID" value="EKR63620.1"/>
    <property type="molecule type" value="Genomic_DNA"/>
</dbReference>
<name>A0A828YZH9_9LEPT</name>
<comment type="caution">
    <text evidence="1">The sequence shown here is derived from an EMBL/GenBank/DDBJ whole genome shotgun (WGS) entry which is preliminary data.</text>
</comment>
<sequence length="37" mass="4616">MTQSRFYWRPIIDFFGEGFILNLEYYEIFLEVPIRLV</sequence>
<proteinExistence type="predicted"/>